<evidence type="ECO:0008006" key="3">
    <source>
        <dbReference type="Google" id="ProtNLM"/>
    </source>
</evidence>
<reference evidence="2" key="1">
    <citation type="submission" date="2016-10" db="EMBL/GenBank/DDBJ databases">
        <authorList>
            <person name="Varghese N."/>
            <person name="Submissions S."/>
        </authorList>
    </citation>
    <scope>NUCLEOTIDE SEQUENCE [LARGE SCALE GENOMIC DNA]</scope>
    <source>
        <strain evidence="2">CGMCC 1.6474</strain>
    </source>
</reference>
<dbReference type="AlphaFoldDB" id="A0A1I3Z117"/>
<dbReference type="Proteomes" id="UP000198804">
    <property type="component" value="Unassembled WGS sequence"/>
</dbReference>
<dbReference type="EMBL" id="FOSV01000001">
    <property type="protein sequence ID" value="SFK37737.1"/>
    <property type="molecule type" value="Genomic_DNA"/>
</dbReference>
<dbReference type="Pfam" id="PF07370">
    <property type="entry name" value="DUF1489"/>
    <property type="match status" value="1"/>
</dbReference>
<dbReference type="InterPro" id="IPR008320">
    <property type="entry name" value="UCP032025"/>
</dbReference>
<sequence>MTVCGGACAGYAHGARPCRAHPDRVAVPAMALHLLKLCVGPASIGELEARIAGHREVALSVGADPRPSHVTRMVPKRAASIAGQGSIYWVMKGALSCRQPILAIEPFTGTDGIDRCRLVLDPAVTPVAPRPCRPFQGWRYLEPADAPPDLDRASAGDIAEMPESLRRELAALGLI</sequence>
<dbReference type="STRING" id="414703.SAMN04488125_101453"/>
<dbReference type="PIRSF" id="PIRSF032025">
    <property type="entry name" value="UCP032025"/>
    <property type="match status" value="1"/>
</dbReference>
<gene>
    <name evidence="1" type="ORF">SAMN04488125_101453</name>
</gene>
<protein>
    <recommendedName>
        <fullName evidence="3">Lysophospholipase</fullName>
    </recommendedName>
</protein>
<proteinExistence type="predicted"/>
<keyword evidence="2" id="KW-1185">Reference proteome</keyword>
<evidence type="ECO:0000313" key="1">
    <source>
        <dbReference type="EMBL" id="SFK37737.1"/>
    </source>
</evidence>
<accession>A0A1I3Z117</accession>
<name>A0A1I3Z117_9HYPH</name>
<organism evidence="1 2">
    <name type="scientific">Methylorubrum salsuginis</name>
    <dbReference type="NCBI Taxonomy" id="414703"/>
    <lineage>
        <taxon>Bacteria</taxon>
        <taxon>Pseudomonadati</taxon>
        <taxon>Pseudomonadota</taxon>
        <taxon>Alphaproteobacteria</taxon>
        <taxon>Hyphomicrobiales</taxon>
        <taxon>Methylobacteriaceae</taxon>
        <taxon>Methylorubrum</taxon>
    </lineage>
</organism>
<evidence type="ECO:0000313" key="2">
    <source>
        <dbReference type="Proteomes" id="UP000198804"/>
    </source>
</evidence>